<feature type="domain" description="MARVEL" evidence="8">
    <location>
        <begin position="26"/>
        <end position="153"/>
    </location>
</feature>
<dbReference type="CTD" id="54918"/>
<dbReference type="Ensembl" id="ENSPLAT00000023496.1">
    <property type="protein sequence ID" value="ENSPLAP00000014975.1"/>
    <property type="gene ID" value="ENSPLAG00000018803.1"/>
</dbReference>
<evidence type="ECO:0000259" key="8">
    <source>
        <dbReference type="PROSITE" id="PS51225"/>
    </source>
</evidence>
<dbReference type="Ensembl" id="ENSPLAT00000023490.1">
    <property type="protein sequence ID" value="ENSPLAP00000014982.1"/>
    <property type="gene ID" value="ENSPLAG00000018803.1"/>
</dbReference>
<evidence type="ECO:0000313" key="9">
    <source>
        <dbReference type="Ensembl" id="ENSPLAP00000014982.1"/>
    </source>
</evidence>
<comment type="subcellular location">
    <subcellularLocation>
        <location evidence="1">Membrane</location>
        <topology evidence="1">Multi-pass membrane protein</topology>
    </subcellularLocation>
</comment>
<proteinExistence type="predicted"/>
<dbReference type="RefSeq" id="XP_014880029.1">
    <property type="nucleotide sequence ID" value="XM_015024543.1"/>
</dbReference>
<dbReference type="Pfam" id="PF01284">
    <property type="entry name" value="MARVEL"/>
    <property type="match status" value="1"/>
</dbReference>
<evidence type="ECO:0000256" key="6">
    <source>
        <dbReference type="SAM" id="MobiDB-lite"/>
    </source>
</evidence>
<dbReference type="STRING" id="48699.ENSPLAP00000014982"/>
<protein>
    <submittedName>
        <fullName evidence="9">CKLF like MARVEL transmembrane domain containing 6</fullName>
    </submittedName>
</protein>
<evidence type="ECO:0000256" key="4">
    <source>
        <dbReference type="ARBA" id="ARBA00023136"/>
    </source>
</evidence>
<reference evidence="9" key="1">
    <citation type="submission" date="2025-05" db="UniProtKB">
        <authorList>
            <consortium name="Ensembl"/>
        </authorList>
    </citation>
    <scope>IDENTIFICATION</scope>
</reference>
<keyword evidence="4 5" id="KW-0472">Membrane</keyword>
<dbReference type="GeneID" id="106941495"/>
<feature type="transmembrane region" description="Helical" evidence="7">
    <location>
        <begin position="39"/>
        <end position="64"/>
    </location>
</feature>
<dbReference type="GO" id="GO:0016020">
    <property type="term" value="C:membrane"/>
    <property type="evidence" value="ECO:0007669"/>
    <property type="project" value="UniProtKB-SubCell"/>
</dbReference>
<dbReference type="OrthoDB" id="10028364at2759"/>
<dbReference type="RefSeq" id="XP_014880030.1">
    <property type="nucleotide sequence ID" value="XM_015024544.1"/>
</dbReference>
<keyword evidence="3 7" id="KW-1133">Transmembrane helix</keyword>
<feature type="region of interest" description="Disordered" evidence="6">
    <location>
        <begin position="160"/>
        <end position="185"/>
    </location>
</feature>
<dbReference type="AlphaFoldDB" id="A0A3B3UQK3"/>
<evidence type="ECO:0000256" key="2">
    <source>
        <dbReference type="ARBA" id="ARBA00022692"/>
    </source>
</evidence>
<evidence type="ECO:0000256" key="5">
    <source>
        <dbReference type="PROSITE-ProRule" id="PRU00581"/>
    </source>
</evidence>
<keyword evidence="2 5" id="KW-0812">Transmembrane</keyword>
<dbReference type="InterPro" id="IPR050578">
    <property type="entry name" value="MARVEL-CKLF_proteins"/>
</dbReference>
<dbReference type="Proteomes" id="UP000261500">
    <property type="component" value="Unplaced"/>
</dbReference>
<feature type="transmembrane region" description="Helical" evidence="7">
    <location>
        <begin position="70"/>
        <end position="88"/>
    </location>
</feature>
<accession>A0A3B3UQK3</accession>
<keyword evidence="10" id="KW-1185">Reference proteome</keyword>
<organism evidence="9 10">
    <name type="scientific">Poecilia latipinna</name>
    <name type="common">sailfin molly</name>
    <dbReference type="NCBI Taxonomy" id="48699"/>
    <lineage>
        <taxon>Eukaryota</taxon>
        <taxon>Metazoa</taxon>
        <taxon>Chordata</taxon>
        <taxon>Craniata</taxon>
        <taxon>Vertebrata</taxon>
        <taxon>Euteleostomi</taxon>
        <taxon>Actinopterygii</taxon>
        <taxon>Neopterygii</taxon>
        <taxon>Teleostei</taxon>
        <taxon>Neoteleostei</taxon>
        <taxon>Acanthomorphata</taxon>
        <taxon>Ovalentaria</taxon>
        <taxon>Atherinomorphae</taxon>
        <taxon>Cyprinodontiformes</taxon>
        <taxon>Poeciliidae</taxon>
        <taxon>Poeciliinae</taxon>
        <taxon>Poecilia</taxon>
    </lineage>
</organism>
<sequence length="185" mass="19981">MANEVYTATTVSNPKAPFWLGPASEHLDMLRFGLKMLEVLLSLVAFVLEETVSTCLSCSPLYFFEFVSCTAFLFTALLLFLLSTTLYSRVGISCWPKVDFLYTLLIAGLFLIASGVFAANNGKTTVETVAVVFGFLAMLAFILDVVFFLKVKGNPFQGTKAPPTTNGAVPPPEAEKLNGDANGKA</sequence>
<evidence type="ECO:0000313" key="10">
    <source>
        <dbReference type="Proteomes" id="UP000261500"/>
    </source>
</evidence>
<dbReference type="PROSITE" id="PS51225">
    <property type="entry name" value="MARVEL"/>
    <property type="match status" value="1"/>
</dbReference>
<name>A0A3B3UQK3_9TELE</name>
<evidence type="ECO:0000256" key="1">
    <source>
        <dbReference type="ARBA" id="ARBA00004141"/>
    </source>
</evidence>
<feature type="transmembrane region" description="Helical" evidence="7">
    <location>
        <begin position="130"/>
        <end position="149"/>
    </location>
</feature>
<feature type="transmembrane region" description="Helical" evidence="7">
    <location>
        <begin position="100"/>
        <end position="118"/>
    </location>
</feature>
<dbReference type="KEGG" id="plai:106941495"/>
<dbReference type="PANTHER" id="PTHR22776">
    <property type="entry name" value="MARVEL-CONTAINING POTENTIAL LIPID RAFT-ASSOCIATED PROTEIN"/>
    <property type="match status" value="1"/>
</dbReference>
<dbReference type="GeneTree" id="ENSGT00940000157911"/>
<evidence type="ECO:0000256" key="7">
    <source>
        <dbReference type="SAM" id="Phobius"/>
    </source>
</evidence>
<dbReference type="InterPro" id="IPR008253">
    <property type="entry name" value="Marvel"/>
</dbReference>
<evidence type="ECO:0000256" key="3">
    <source>
        <dbReference type="ARBA" id="ARBA00022989"/>
    </source>
</evidence>
<dbReference type="PANTHER" id="PTHR22776:SF25">
    <property type="entry name" value="CKLF-LIKE MARVEL TRANSMEMBRANE DOMAIN-CONTAINING PROTEIN 6"/>
    <property type="match status" value="1"/>
</dbReference>